<evidence type="ECO:0000256" key="3">
    <source>
        <dbReference type="ARBA" id="ARBA00022490"/>
    </source>
</evidence>
<evidence type="ECO:0000256" key="2">
    <source>
        <dbReference type="ARBA" id="ARBA00008848"/>
    </source>
</evidence>
<evidence type="ECO:0000313" key="10">
    <source>
        <dbReference type="EMBL" id="KAG0590136.1"/>
    </source>
</evidence>
<evidence type="ECO:0000256" key="1">
    <source>
        <dbReference type="ARBA" id="ARBA00004496"/>
    </source>
</evidence>
<dbReference type="Gene3D" id="2.160.20.70">
    <property type="match status" value="1"/>
</dbReference>
<evidence type="ECO:0000256" key="7">
    <source>
        <dbReference type="SAM" id="Coils"/>
    </source>
</evidence>
<organism evidence="10 11">
    <name type="scientific">Ceratodon purpureus</name>
    <name type="common">Fire moss</name>
    <name type="synonym">Dicranum purpureum</name>
    <dbReference type="NCBI Taxonomy" id="3225"/>
    <lineage>
        <taxon>Eukaryota</taxon>
        <taxon>Viridiplantae</taxon>
        <taxon>Streptophyta</taxon>
        <taxon>Embryophyta</taxon>
        <taxon>Bryophyta</taxon>
        <taxon>Bryophytina</taxon>
        <taxon>Bryopsida</taxon>
        <taxon>Dicranidae</taxon>
        <taxon>Pseudoditrichales</taxon>
        <taxon>Ditrichaceae</taxon>
        <taxon>Ceratodon</taxon>
    </lineage>
</organism>
<dbReference type="SMART" id="SM00673">
    <property type="entry name" value="CARP"/>
    <property type="match status" value="2"/>
</dbReference>
<dbReference type="PANTHER" id="PTHR15139:SF0">
    <property type="entry name" value="TUBULIN-SPECIFIC CHAPERONE C"/>
    <property type="match status" value="1"/>
</dbReference>
<dbReference type="InterPro" id="IPR038397">
    <property type="entry name" value="TBCC_N_sf"/>
</dbReference>
<feature type="coiled-coil region" evidence="7">
    <location>
        <begin position="83"/>
        <end position="136"/>
    </location>
</feature>
<evidence type="ECO:0000256" key="5">
    <source>
        <dbReference type="ARBA" id="ARBA00023186"/>
    </source>
</evidence>
<comment type="similarity">
    <text evidence="2">Belongs to the TBCC family.</text>
</comment>
<dbReference type="Pfam" id="PF16752">
    <property type="entry name" value="TBCC_N"/>
    <property type="match status" value="1"/>
</dbReference>
<name>A0A8T0J4R8_CERPU</name>
<dbReference type="GO" id="GO:0007023">
    <property type="term" value="P:post-chaperonin tubulin folding pathway"/>
    <property type="evidence" value="ECO:0007669"/>
    <property type="project" value="InterPro"/>
</dbReference>
<dbReference type="EMBL" id="CM026421">
    <property type="protein sequence ID" value="KAG0590136.1"/>
    <property type="molecule type" value="Genomic_DNA"/>
</dbReference>
<dbReference type="Pfam" id="PF07986">
    <property type="entry name" value="TBCC"/>
    <property type="match status" value="1"/>
</dbReference>
<keyword evidence="5" id="KW-0143">Chaperone</keyword>
<dbReference type="InterPro" id="IPR016098">
    <property type="entry name" value="CAP/MinC_C"/>
</dbReference>
<keyword evidence="7" id="KW-0175">Coiled coil</keyword>
<sequence>MTTQALSPALEKKRAKKEERLQSHYDTYLNDATARRSLAAASSDPSESVDAFLASFSHSRDQVEDKLSSILSRKASKSDDAGVESIREELKSLQLEIGNMETLVANSSFYLPTYSIQSSQTSILKLKEEVEAVTAELLPKKKFSFRSKGAKPAKDTEKTKETQPAVAVAVSDSKPSIPVPSFYGIKDQHDCTLVRYSQDLEDREFMLTNLTNCKVYLKGKCRALYVNKLRNCQVYTGPVTASVLIDDVEGSTLMLASQQIRIHSTKNTDFYLRVRSRPIVEYTSSVRFAPYAFHYPGIEDALQAANLQEETGEWENVDDFRWLRAVQSPNWSILPPDERVSVDHKDVSEKTRKPNS</sequence>
<dbReference type="PANTHER" id="PTHR15139">
    <property type="entry name" value="TUBULIN FOLDING COFACTOR C"/>
    <property type="match status" value="1"/>
</dbReference>
<evidence type="ECO:0000256" key="4">
    <source>
        <dbReference type="ARBA" id="ARBA00022990"/>
    </source>
</evidence>
<evidence type="ECO:0000259" key="9">
    <source>
        <dbReference type="PROSITE" id="PS51329"/>
    </source>
</evidence>
<evidence type="ECO:0000256" key="6">
    <source>
        <dbReference type="ARBA" id="ARBA00026055"/>
    </source>
</evidence>
<evidence type="ECO:0000313" key="11">
    <source>
        <dbReference type="Proteomes" id="UP000822688"/>
    </source>
</evidence>
<reference evidence="10" key="1">
    <citation type="submission" date="2020-06" db="EMBL/GenBank/DDBJ databases">
        <title>WGS assembly of Ceratodon purpureus strain R40.</title>
        <authorList>
            <person name="Carey S.B."/>
            <person name="Jenkins J."/>
            <person name="Shu S."/>
            <person name="Lovell J.T."/>
            <person name="Sreedasyam A."/>
            <person name="Maumus F."/>
            <person name="Tiley G.P."/>
            <person name="Fernandez-Pozo N."/>
            <person name="Barry K."/>
            <person name="Chen C."/>
            <person name="Wang M."/>
            <person name="Lipzen A."/>
            <person name="Daum C."/>
            <person name="Saski C.A."/>
            <person name="Payton A.C."/>
            <person name="Mcbreen J.C."/>
            <person name="Conrad R.E."/>
            <person name="Kollar L.M."/>
            <person name="Olsson S."/>
            <person name="Huttunen S."/>
            <person name="Landis J.B."/>
            <person name="Wickett N.J."/>
            <person name="Johnson M.G."/>
            <person name="Rensing S.A."/>
            <person name="Grimwood J."/>
            <person name="Schmutz J."/>
            <person name="Mcdaniel S.F."/>
        </authorList>
    </citation>
    <scope>NUCLEOTIDE SEQUENCE</scope>
    <source>
        <strain evidence="10">R40</strain>
    </source>
</reference>
<dbReference type="PROSITE" id="PS51329">
    <property type="entry name" value="C_CAP_COFACTOR_C"/>
    <property type="match status" value="1"/>
</dbReference>
<evidence type="ECO:0000256" key="8">
    <source>
        <dbReference type="SAM" id="MobiDB-lite"/>
    </source>
</evidence>
<feature type="compositionally biased region" description="Basic and acidic residues" evidence="8">
    <location>
        <begin position="10"/>
        <end position="23"/>
    </location>
</feature>
<dbReference type="InterPro" id="IPR031925">
    <property type="entry name" value="TBCC_N"/>
</dbReference>
<accession>A0A8T0J4R8</accession>
<dbReference type="InterPro" id="IPR012945">
    <property type="entry name" value="Tubulin-bd_cofactor_C_dom"/>
</dbReference>
<dbReference type="GO" id="GO:0005737">
    <property type="term" value="C:cytoplasm"/>
    <property type="evidence" value="ECO:0007669"/>
    <property type="project" value="UniProtKB-SubCell"/>
</dbReference>
<keyword evidence="4" id="KW-0007">Acetylation</keyword>
<dbReference type="InterPro" id="IPR006599">
    <property type="entry name" value="CARP_motif"/>
</dbReference>
<dbReference type="InterPro" id="IPR027684">
    <property type="entry name" value="TBCC"/>
</dbReference>
<dbReference type="Gene3D" id="1.20.58.1250">
    <property type="entry name" value="Tubulin Binding Cofactor C, N-terminal domain"/>
    <property type="match status" value="1"/>
</dbReference>
<dbReference type="InterPro" id="IPR017901">
    <property type="entry name" value="C-CAP_CF_C-like"/>
</dbReference>
<feature type="region of interest" description="Disordered" evidence="8">
    <location>
        <begin position="1"/>
        <end position="24"/>
    </location>
</feature>
<dbReference type="AlphaFoldDB" id="A0A8T0J4R8"/>
<feature type="domain" description="C-CAP/cofactor C-like" evidence="9">
    <location>
        <begin position="164"/>
        <end position="322"/>
    </location>
</feature>
<dbReference type="GO" id="GO:0007021">
    <property type="term" value="P:tubulin complex assembly"/>
    <property type="evidence" value="ECO:0007669"/>
    <property type="project" value="TreeGrafter"/>
</dbReference>
<dbReference type="Proteomes" id="UP000822688">
    <property type="component" value="Chromosome 1"/>
</dbReference>
<gene>
    <name evidence="10" type="ORF">KC19_1G075000</name>
</gene>
<proteinExistence type="inferred from homology"/>
<dbReference type="GO" id="GO:0015631">
    <property type="term" value="F:tubulin binding"/>
    <property type="evidence" value="ECO:0007669"/>
    <property type="project" value="InterPro"/>
</dbReference>
<protein>
    <recommendedName>
        <fullName evidence="9">C-CAP/cofactor C-like domain-containing protein</fullName>
    </recommendedName>
</protein>
<comment type="subcellular location">
    <subcellularLocation>
        <location evidence="1">Cytoplasm</location>
    </subcellularLocation>
</comment>
<feature type="region of interest" description="Disordered" evidence="8">
    <location>
        <begin position="337"/>
        <end position="356"/>
    </location>
</feature>
<keyword evidence="3" id="KW-0963">Cytoplasm</keyword>
<dbReference type="OrthoDB" id="194775at2759"/>
<comment type="subunit">
    <text evidence="6">Supercomplex made of cofactors A to E. Cofactors A and D function by capturing and stabilizing tubulin in a quasi-native conformation. Cofactor E binds to the cofactor D-tubulin complex; interaction with cofactor C then causes the release of tubulin polypeptides that are committed to the native state.</text>
</comment>
<comment type="caution">
    <text evidence="10">The sequence shown here is derived from an EMBL/GenBank/DDBJ whole genome shotgun (WGS) entry which is preliminary data.</text>
</comment>
<keyword evidence="11" id="KW-1185">Reference proteome</keyword>